<dbReference type="Gene3D" id="2.120.10.60">
    <property type="entry name" value="Tricorn protease N-terminal domain"/>
    <property type="match status" value="1"/>
</dbReference>
<keyword evidence="1" id="KW-0378">Hydrolase</keyword>
<dbReference type="EMBL" id="JBIGHW010000003">
    <property type="protein sequence ID" value="MFG6440284.1"/>
    <property type="molecule type" value="Genomic_DNA"/>
</dbReference>
<feature type="domain" description="Peptidase S9 prolyl oligopeptidase catalytic" evidence="3">
    <location>
        <begin position="447"/>
        <end position="658"/>
    </location>
</feature>
<reference evidence="4 5" key="1">
    <citation type="submission" date="2024-08" db="EMBL/GenBank/DDBJ databases">
        <authorList>
            <person name="Lu H."/>
        </authorList>
    </citation>
    <scope>NUCLEOTIDE SEQUENCE [LARGE SCALE GENOMIC DNA]</scope>
    <source>
        <strain evidence="4 5">LKC17W</strain>
    </source>
</reference>
<name>A0ABW7FEY7_9BURK</name>
<feature type="signal peptide" evidence="2">
    <location>
        <begin position="1"/>
        <end position="19"/>
    </location>
</feature>
<organism evidence="4 5">
    <name type="scientific">Pelomonas margarita</name>
    <dbReference type="NCBI Taxonomy" id="3299031"/>
    <lineage>
        <taxon>Bacteria</taxon>
        <taxon>Pseudomonadati</taxon>
        <taxon>Pseudomonadota</taxon>
        <taxon>Betaproteobacteria</taxon>
        <taxon>Burkholderiales</taxon>
        <taxon>Sphaerotilaceae</taxon>
        <taxon>Roseateles</taxon>
    </lineage>
</organism>
<dbReference type="RefSeq" id="WP_394396842.1">
    <property type="nucleotide sequence ID" value="NZ_JBIGHW010000003.1"/>
</dbReference>
<dbReference type="InterPro" id="IPR001375">
    <property type="entry name" value="Peptidase_S9_cat"/>
</dbReference>
<dbReference type="PANTHER" id="PTHR42776:SF27">
    <property type="entry name" value="DIPEPTIDYL PEPTIDASE FAMILY MEMBER 6"/>
    <property type="match status" value="1"/>
</dbReference>
<evidence type="ECO:0000256" key="2">
    <source>
        <dbReference type="SAM" id="SignalP"/>
    </source>
</evidence>
<evidence type="ECO:0000313" key="4">
    <source>
        <dbReference type="EMBL" id="MFG6440284.1"/>
    </source>
</evidence>
<sequence>MFRWAACMAGLLLAAYAQAAPPPAEVFFRDPDIVDARLSPSGRWLAITGTLGAERAGLVVFDVVNGGQPRRVVQFEDGDVTNVHWVNDDRLVFSAVDFSQGSGRGRGAGGLFAVNADGTKRLQLVRRLNTRTVRDPATGGLLEWNHRLLSTLRSRDGVGGEEVLVGRFTVNDDRTLTPLWLNTMTGRTRSADFKVPADTVDLLTDPQGEARVAIVRRDDRMSAAWRAPGSDDWQPLFEAALGQAPFMPFGVDSAGTLYVTQPRGQDGQQVLARYDFTRRAPEEQPLVVTPGFDFTGQLMTQNDGQLRGVRVVTEAETTVWLTDRMKALQEQVDGLLPGRVNRLVCRQCGQPEMVVLVHSYSDREPGEWWVHRGPLDGGKGWRKVGRAHEAVKAEDMAAMAFQRITARDGRDLPVWVTRSPTAKGPLPAVVLVHGGPWSRGSSWGWHARAQFLASRGFVVIEPEFRGSTGYGEAHMKAGFRQWGQAMQDDVADALRWAQKQGLASDKACIAGGSYGGYSTLMGLVRDPALYRCGVAWVAVADLELLVNGSFWVDDDSHLMRRYRMSELVADGKADAAMILANSPVHQAARIKAPLLLAFGEEDRRVPLAHGKRLREALQAAGNEPQWVTYPGEGHNFAVLKNKVDFAERMAAFLTQHLGPAGTAPTR</sequence>
<dbReference type="Gene3D" id="3.40.50.1820">
    <property type="entry name" value="alpha/beta hydrolase"/>
    <property type="match status" value="1"/>
</dbReference>
<dbReference type="SUPFAM" id="SSF53474">
    <property type="entry name" value="alpha/beta-Hydrolases"/>
    <property type="match status" value="1"/>
</dbReference>
<accession>A0ABW7FEY7</accession>
<dbReference type="InterPro" id="IPR029058">
    <property type="entry name" value="AB_hydrolase_fold"/>
</dbReference>
<evidence type="ECO:0000313" key="5">
    <source>
        <dbReference type="Proteomes" id="UP001606301"/>
    </source>
</evidence>
<evidence type="ECO:0000259" key="3">
    <source>
        <dbReference type="Pfam" id="PF00326"/>
    </source>
</evidence>
<keyword evidence="2" id="KW-0732">Signal</keyword>
<keyword evidence="5" id="KW-1185">Reference proteome</keyword>
<evidence type="ECO:0000256" key="1">
    <source>
        <dbReference type="ARBA" id="ARBA00022801"/>
    </source>
</evidence>
<dbReference type="SUPFAM" id="SSF82171">
    <property type="entry name" value="DPP6 N-terminal domain-like"/>
    <property type="match status" value="1"/>
</dbReference>
<dbReference type="Proteomes" id="UP001606301">
    <property type="component" value="Unassembled WGS sequence"/>
</dbReference>
<dbReference type="PANTHER" id="PTHR42776">
    <property type="entry name" value="SERINE PEPTIDASE S9 FAMILY MEMBER"/>
    <property type="match status" value="1"/>
</dbReference>
<dbReference type="Pfam" id="PF00326">
    <property type="entry name" value="Peptidase_S9"/>
    <property type="match status" value="1"/>
</dbReference>
<comment type="caution">
    <text evidence="4">The sequence shown here is derived from an EMBL/GenBank/DDBJ whole genome shotgun (WGS) entry which is preliminary data.</text>
</comment>
<gene>
    <name evidence="4" type="ORF">ACG0Z3_06260</name>
</gene>
<protein>
    <submittedName>
        <fullName evidence="4">Prolyl oligopeptidase family serine peptidase</fullName>
    </submittedName>
</protein>
<feature type="chain" id="PRO_5045223257" evidence="2">
    <location>
        <begin position="20"/>
        <end position="666"/>
    </location>
</feature>
<proteinExistence type="predicted"/>